<proteinExistence type="predicted"/>
<dbReference type="AlphaFoldDB" id="A0A443I4U5"/>
<protein>
    <recommendedName>
        <fullName evidence="3">SnoaL-like domain-containing protein</fullName>
    </recommendedName>
</protein>
<gene>
    <name evidence="1" type="ORF">C8Q69DRAFT_502656</name>
</gene>
<dbReference type="EMBL" id="RCNU01000001">
    <property type="protein sequence ID" value="RWQ99118.1"/>
    <property type="molecule type" value="Genomic_DNA"/>
</dbReference>
<reference evidence="1 2" key="1">
    <citation type="journal article" date="2018" name="Front. Microbiol.">
        <title>Genomic and genetic insights into a cosmopolitan fungus, Paecilomyces variotii (Eurotiales).</title>
        <authorList>
            <person name="Urquhart A.S."/>
            <person name="Mondo S.J."/>
            <person name="Makela M.R."/>
            <person name="Hane J.K."/>
            <person name="Wiebenga A."/>
            <person name="He G."/>
            <person name="Mihaltcheva S."/>
            <person name="Pangilinan J."/>
            <person name="Lipzen A."/>
            <person name="Barry K."/>
            <person name="de Vries R.P."/>
            <person name="Grigoriev I.V."/>
            <person name="Idnurm A."/>
        </authorList>
    </citation>
    <scope>NUCLEOTIDE SEQUENCE [LARGE SCALE GENOMIC DNA]</scope>
    <source>
        <strain evidence="1 2">CBS 101075</strain>
    </source>
</reference>
<sequence length="153" mass="17021">MSYTFRKTHWPPQAIDPAVKHLIERYYTLADFNGPDAGDVLADEVFTETGTMIGPTQKFCGSEEIRTSLKGPVSPVISRRHEILRVYIGDDKGYDLMLIGTNMATLKSGYEIIGDFAARFLIDDESVRKGAPRLKLSQVYTDTAPMAAAMKND</sequence>
<keyword evidence="2" id="KW-1185">Reference proteome</keyword>
<dbReference type="RefSeq" id="XP_028488763.1">
    <property type="nucleotide sequence ID" value="XM_028632411.1"/>
</dbReference>
<evidence type="ECO:0008006" key="3">
    <source>
        <dbReference type="Google" id="ProtNLM"/>
    </source>
</evidence>
<dbReference type="VEuPathDB" id="FungiDB:C8Q69DRAFT_502656"/>
<name>A0A443I4U5_BYSSP</name>
<evidence type="ECO:0000313" key="2">
    <source>
        <dbReference type="Proteomes" id="UP000283841"/>
    </source>
</evidence>
<accession>A0A443I4U5</accession>
<dbReference type="SUPFAM" id="SSF54427">
    <property type="entry name" value="NTF2-like"/>
    <property type="match status" value="1"/>
</dbReference>
<organism evidence="1 2">
    <name type="scientific">Byssochlamys spectabilis</name>
    <name type="common">Paecilomyces variotii</name>
    <dbReference type="NCBI Taxonomy" id="264951"/>
    <lineage>
        <taxon>Eukaryota</taxon>
        <taxon>Fungi</taxon>
        <taxon>Dikarya</taxon>
        <taxon>Ascomycota</taxon>
        <taxon>Pezizomycotina</taxon>
        <taxon>Eurotiomycetes</taxon>
        <taxon>Eurotiomycetidae</taxon>
        <taxon>Eurotiales</taxon>
        <taxon>Thermoascaceae</taxon>
        <taxon>Paecilomyces</taxon>
    </lineage>
</organism>
<dbReference type="InterPro" id="IPR032710">
    <property type="entry name" value="NTF2-like_dom_sf"/>
</dbReference>
<comment type="caution">
    <text evidence="1">The sequence shown here is derived from an EMBL/GenBank/DDBJ whole genome shotgun (WGS) entry which is preliminary data.</text>
</comment>
<evidence type="ECO:0000313" key="1">
    <source>
        <dbReference type="EMBL" id="RWQ99118.1"/>
    </source>
</evidence>
<dbReference type="GeneID" id="39601688"/>
<dbReference type="Proteomes" id="UP000283841">
    <property type="component" value="Unassembled WGS sequence"/>
</dbReference>